<dbReference type="EMBL" id="FMXA01000006">
    <property type="protein sequence ID" value="SDA43540.1"/>
    <property type="molecule type" value="Genomic_DNA"/>
</dbReference>
<gene>
    <name evidence="16" type="ORF">SAMN02910343_00538</name>
</gene>
<feature type="binding site" evidence="14">
    <location>
        <position position="152"/>
    </location>
    <ligand>
        <name>ATP</name>
        <dbReference type="ChEBI" id="CHEBI:30616"/>
    </ligand>
</feature>
<evidence type="ECO:0000256" key="13">
    <source>
        <dbReference type="PIRNR" id="PIRNR004930"/>
    </source>
</evidence>
<evidence type="ECO:0000256" key="9">
    <source>
        <dbReference type="ARBA" id="ARBA00022741"/>
    </source>
</evidence>
<evidence type="ECO:0000256" key="10">
    <source>
        <dbReference type="ARBA" id="ARBA00022840"/>
    </source>
</evidence>
<evidence type="ECO:0000256" key="14">
    <source>
        <dbReference type="PIRSR" id="PIRSR004930-1"/>
    </source>
</evidence>
<dbReference type="Gene3D" id="3.90.870.10">
    <property type="entry name" value="DHBP synthase"/>
    <property type="match status" value="1"/>
</dbReference>
<organism evidence="16 17">
    <name type="scientific">Allisonella histaminiformans</name>
    <dbReference type="NCBI Taxonomy" id="209880"/>
    <lineage>
        <taxon>Bacteria</taxon>
        <taxon>Bacillati</taxon>
        <taxon>Bacillota</taxon>
        <taxon>Negativicutes</taxon>
        <taxon>Veillonellales</taxon>
        <taxon>Veillonellaceae</taxon>
        <taxon>Allisonella</taxon>
    </lineage>
</organism>
<evidence type="ECO:0000256" key="1">
    <source>
        <dbReference type="ARBA" id="ARBA00004496"/>
    </source>
</evidence>
<keyword evidence="7 13" id="KW-0819">tRNA processing</keyword>
<name>A0A1G5VCI9_9FIRM</name>
<dbReference type="GO" id="GO:0003725">
    <property type="term" value="F:double-stranded RNA binding"/>
    <property type="evidence" value="ECO:0007669"/>
    <property type="project" value="UniProtKB-UniRule"/>
</dbReference>
<dbReference type="InterPro" id="IPR010923">
    <property type="entry name" value="T(6)A37_SUA5"/>
</dbReference>
<comment type="similarity">
    <text evidence="2 13">Belongs to the SUA5 family.</text>
</comment>
<dbReference type="NCBIfam" id="TIGR00057">
    <property type="entry name" value="L-threonylcarbamoyladenylate synthase"/>
    <property type="match status" value="1"/>
</dbReference>
<dbReference type="GO" id="GO:0006450">
    <property type="term" value="P:regulation of translational fidelity"/>
    <property type="evidence" value="ECO:0007669"/>
    <property type="project" value="TreeGrafter"/>
</dbReference>
<feature type="binding site" evidence="14">
    <location>
        <position position="196"/>
    </location>
    <ligand>
        <name>ATP</name>
        <dbReference type="ChEBI" id="CHEBI:30616"/>
    </ligand>
</feature>
<comment type="subcellular location">
    <subcellularLocation>
        <location evidence="1 13">Cytoplasm</location>
    </subcellularLocation>
</comment>
<feature type="binding site" evidence="14">
    <location>
        <position position="122"/>
    </location>
    <ligand>
        <name>L-threonine</name>
        <dbReference type="ChEBI" id="CHEBI:57926"/>
    </ligand>
</feature>
<dbReference type="PROSITE" id="PS51163">
    <property type="entry name" value="YRDC"/>
    <property type="match status" value="1"/>
</dbReference>
<dbReference type="STRING" id="209880.SAMN02910343_00538"/>
<dbReference type="Proteomes" id="UP000199689">
    <property type="component" value="Unassembled WGS sequence"/>
</dbReference>
<feature type="binding site" evidence="14">
    <location>
        <position position="68"/>
    </location>
    <ligand>
        <name>L-threonine</name>
        <dbReference type="ChEBI" id="CHEBI:57926"/>
    </ligand>
</feature>
<dbReference type="PANTHER" id="PTHR17490:SF16">
    <property type="entry name" value="THREONYLCARBAMOYL-AMP SYNTHASE"/>
    <property type="match status" value="1"/>
</dbReference>
<dbReference type="GeneID" id="87755579"/>
<evidence type="ECO:0000256" key="12">
    <source>
        <dbReference type="ARBA" id="ARBA00048366"/>
    </source>
</evidence>
<feature type="binding site" evidence="14">
    <location>
        <position position="234"/>
    </location>
    <ligand>
        <name>ATP</name>
        <dbReference type="ChEBI" id="CHEBI:30616"/>
    </ligand>
</feature>
<evidence type="ECO:0000256" key="8">
    <source>
        <dbReference type="ARBA" id="ARBA00022695"/>
    </source>
</evidence>
<dbReference type="InterPro" id="IPR005145">
    <property type="entry name" value="Sua5_C"/>
</dbReference>
<dbReference type="OrthoDB" id="9814580at2"/>
<dbReference type="GO" id="GO:0000049">
    <property type="term" value="F:tRNA binding"/>
    <property type="evidence" value="ECO:0007669"/>
    <property type="project" value="TreeGrafter"/>
</dbReference>
<keyword evidence="6 13" id="KW-0808">Transferase</keyword>
<feature type="binding site" evidence="14">
    <location>
        <position position="59"/>
    </location>
    <ligand>
        <name>ATP</name>
        <dbReference type="ChEBI" id="CHEBI:30616"/>
    </ligand>
</feature>
<evidence type="ECO:0000313" key="16">
    <source>
        <dbReference type="EMBL" id="SDA43540.1"/>
    </source>
</evidence>
<dbReference type="Pfam" id="PF03481">
    <property type="entry name" value="Sua5_C"/>
    <property type="match status" value="1"/>
</dbReference>
<dbReference type="GO" id="GO:0005524">
    <property type="term" value="F:ATP binding"/>
    <property type="evidence" value="ECO:0007669"/>
    <property type="project" value="UniProtKB-UniRule"/>
</dbReference>
<evidence type="ECO:0000256" key="11">
    <source>
        <dbReference type="ARBA" id="ARBA00029774"/>
    </source>
</evidence>
<dbReference type="Pfam" id="PF01300">
    <property type="entry name" value="Sua5_yciO_yrdC"/>
    <property type="match status" value="1"/>
</dbReference>
<dbReference type="PIRSF" id="PIRSF004930">
    <property type="entry name" value="Tln_factor_SUA5"/>
    <property type="match status" value="1"/>
</dbReference>
<dbReference type="GO" id="GO:0008033">
    <property type="term" value="P:tRNA processing"/>
    <property type="evidence" value="ECO:0007669"/>
    <property type="project" value="UniProtKB-KW"/>
</dbReference>
<comment type="function">
    <text evidence="13">Required for the formation of a threonylcarbamoyl group on adenosine at position 37 (t(6)A37) in tRNAs that read codons beginning with adenine.</text>
</comment>
<dbReference type="EC" id="2.7.7.87" evidence="3 13"/>
<evidence type="ECO:0000256" key="6">
    <source>
        <dbReference type="ARBA" id="ARBA00022679"/>
    </source>
</evidence>
<evidence type="ECO:0000259" key="15">
    <source>
        <dbReference type="PROSITE" id="PS51163"/>
    </source>
</evidence>
<feature type="binding site" evidence="14">
    <location>
        <position position="36"/>
    </location>
    <ligand>
        <name>L-threonine</name>
        <dbReference type="ChEBI" id="CHEBI:57926"/>
    </ligand>
</feature>
<dbReference type="InterPro" id="IPR050156">
    <property type="entry name" value="TC-AMP_synthase_SUA5"/>
</dbReference>
<feature type="binding site" evidence="14">
    <location>
        <position position="144"/>
    </location>
    <ligand>
        <name>ATP</name>
        <dbReference type="ChEBI" id="CHEBI:30616"/>
    </ligand>
</feature>
<dbReference type="AlphaFoldDB" id="A0A1G5VCI9"/>
<keyword evidence="10 13" id="KW-0067">ATP-binding</keyword>
<evidence type="ECO:0000256" key="4">
    <source>
        <dbReference type="ARBA" id="ARBA00015492"/>
    </source>
</evidence>
<dbReference type="SUPFAM" id="SSF55821">
    <property type="entry name" value="YrdC/RibB"/>
    <property type="match status" value="1"/>
</dbReference>
<sequence>MKTEIIKTTDVHWKEKVKHLGEIIRNGGLVAFPTETVYGLGGNGLNPEASKKIYAAKGRPSDNPLILHVSSQEEVSRLVEDITPLEKKLMDAFWPGPLTIVFPKKDIVPDETSGGLKTVAIRCPALKATREWIKECGVPIAGPSANISGRPSPTTAESVLHDMNGRINAIIDGGATDIGLESTIVSARSGKIVIYRPGGITREMLSAYGEVEVDKGLASPNMHPLAPGMKYRHYAPTAPLTVYVGDTEKVEQTILSFAEKKDKTYGYFVSEEMAALLPKDAVVFSWGKRSSQKEMAHRLFSGLLYFNAHPVDAIIGEGTSMDGLGLAIMNRLTKASGYHIIVESTQDR</sequence>
<dbReference type="PANTHER" id="PTHR17490">
    <property type="entry name" value="SUA5"/>
    <property type="match status" value="1"/>
</dbReference>
<accession>A0A1G5VCI9</accession>
<dbReference type="FunFam" id="3.90.870.10:FF:000009">
    <property type="entry name" value="Threonylcarbamoyl-AMP synthase, putative"/>
    <property type="match status" value="1"/>
</dbReference>
<reference evidence="16 17" key="1">
    <citation type="submission" date="2016-10" db="EMBL/GenBank/DDBJ databases">
        <authorList>
            <person name="de Groot N.N."/>
        </authorList>
    </citation>
    <scope>NUCLEOTIDE SEQUENCE [LARGE SCALE GENOMIC DNA]</scope>
    <source>
        <strain evidence="16 17">DSM 15230</strain>
    </source>
</reference>
<dbReference type="InterPro" id="IPR017945">
    <property type="entry name" value="DHBP_synth_RibB-like_a/b_dom"/>
</dbReference>
<dbReference type="InterPro" id="IPR006070">
    <property type="entry name" value="Sua5-like_dom"/>
</dbReference>
<feature type="domain" description="YrdC-like" evidence="15">
    <location>
        <begin position="14"/>
        <end position="200"/>
    </location>
</feature>
<keyword evidence="5 13" id="KW-0963">Cytoplasm</keyword>
<dbReference type="GO" id="GO:0061710">
    <property type="term" value="F:L-threonylcarbamoyladenylate synthase"/>
    <property type="evidence" value="ECO:0007669"/>
    <property type="project" value="UniProtKB-EC"/>
</dbReference>
<feature type="binding site" evidence="14">
    <location>
        <position position="63"/>
    </location>
    <ligand>
        <name>ATP</name>
        <dbReference type="ChEBI" id="CHEBI:30616"/>
    </ligand>
</feature>
<feature type="binding site" evidence="14">
    <location>
        <position position="118"/>
    </location>
    <ligand>
        <name>ATP</name>
        <dbReference type="ChEBI" id="CHEBI:30616"/>
    </ligand>
</feature>
<evidence type="ECO:0000256" key="2">
    <source>
        <dbReference type="ARBA" id="ARBA00007663"/>
    </source>
</evidence>
<protein>
    <recommendedName>
        <fullName evidence="4 13">Threonylcarbamoyl-AMP synthase</fullName>
        <shortName evidence="13">TC-AMP synthase</shortName>
        <ecNumber evidence="3 13">2.7.7.87</ecNumber>
    </recommendedName>
    <alternativeName>
        <fullName evidence="11 13">L-threonylcarbamoyladenylate synthase</fullName>
    </alternativeName>
</protein>
<proteinExistence type="inferred from homology"/>
<dbReference type="GO" id="GO:0005737">
    <property type="term" value="C:cytoplasm"/>
    <property type="evidence" value="ECO:0007669"/>
    <property type="project" value="UniProtKB-SubCell"/>
</dbReference>
<dbReference type="RefSeq" id="WP_091363577.1">
    <property type="nucleotide sequence ID" value="NZ_FMXA01000006.1"/>
</dbReference>
<keyword evidence="8 13" id="KW-0548">Nucleotidyltransferase</keyword>
<keyword evidence="17" id="KW-1185">Reference proteome</keyword>
<feature type="binding site" evidence="14">
    <location>
        <position position="182"/>
    </location>
    <ligand>
        <name>L-threonine</name>
        <dbReference type="ChEBI" id="CHEBI:57926"/>
    </ligand>
</feature>
<evidence type="ECO:0000256" key="7">
    <source>
        <dbReference type="ARBA" id="ARBA00022694"/>
    </source>
</evidence>
<evidence type="ECO:0000313" key="17">
    <source>
        <dbReference type="Proteomes" id="UP000199689"/>
    </source>
</evidence>
<evidence type="ECO:0000256" key="3">
    <source>
        <dbReference type="ARBA" id="ARBA00012584"/>
    </source>
</evidence>
<dbReference type="InterPro" id="IPR038385">
    <property type="entry name" value="Sua5/YwlC_C"/>
</dbReference>
<dbReference type="Gene3D" id="3.40.50.11030">
    <property type="entry name" value="Threonylcarbamoyl-AMP synthase, C-terminal domain"/>
    <property type="match status" value="1"/>
</dbReference>
<evidence type="ECO:0000256" key="5">
    <source>
        <dbReference type="ARBA" id="ARBA00022490"/>
    </source>
</evidence>
<comment type="catalytic activity">
    <reaction evidence="12 13">
        <text>L-threonine + hydrogencarbonate + ATP = L-threonylcarbamoyladenylate + diphosphate + H2O</text>
        <dbReference type="Rhea" id="RHEA:36407"/>
        <dbReference type="ChEBI" id="CHEBI:15377"/>
        <dbReference type="ChEBI" id="CHEBI:17544"/>
        <dbReference type="ChEBI" id="CHEBI:30616"/>
        <dbReference type="ChEBI" id="CHEBI:33019"/>
        <dbReference type="ChEBI" id="CHEBI:57926"/>
        <dbReference type="ChEBI" id="CHEBI:73682"/>
        <dbReference type="EC" id="2.7.7.87"/>
    </reaction>
</comment>
<keyword evidence="9 13" id="KW-0547">Nucleotide-binding</keyword>